<comment type="caution">
    <text evidence="1">The sequence shown here is derived from an EMBL/GenBank/DDBJ whole genome shotgun (WGS) entry which is preliminary data.</text>
</comment>
<dbReference type="EMBL" id="CAJOBG010011154">
    <property type="protein sequence ID" value="CAF4283142.1"/>
    <property type="molecule type" value="Genomic_DNA"/>
</dbReference>
<organism evidence="1 2">
    <name type="scientific">Rotaria magnacalcarata</name>
    <dbReference type="NCBI Taxonomy" id="392030"/>
    <lineage>
        <taxon>Eukaryota</taxon>
        <taxon>Metazoa</taxon>
        <taxon>Spiralia</taxon>
        <taxon>Gnathifera</taxon>
        <taxon>Rotifera</taxon>
        <taxon>Eurotatoria</taxon>
        <taxon>Bdelloidea</taxon>
        <taxon>Philodinida</taxon>
        <taxon>Philodinidae</taxon>
        <taxon>Rotaria</taxon>
    </lineage>
</organism>
<proteinExistence type="predicted"/>
<evidence type="ECO:0000313" key="2">
    <source>
        <dbReference type="Proteomes" id="UP000663866"/>
    </source>
</evidence>
<accession>A0A820GUL5</accession>
<gene>
    <name evidence="1" type="ORF">OVN521_LOCUS30647</name>
</gene>
<name>A0A820GUL5_9BILA</name>
<sequence>MINSTSTIFKALLIPDPDNGKLIVMIQKNYTSSTPNNPLKTVEDAIDEHDEEYDLTN</sequence>
<reference evidence="1" key="1">
    <citation type="submission" date="2021-02" db="EMBL/GenBank/DDBJ databases">
        <authorList>
            <person name="Nowell W R."/>
        </authorList>
    </citation>
    <scope>NUCLEOTIDE SEQUENCE</scope>
</reference>
<protein>
    <submittedName>
        <fullName evidence="1">Uncharacterized protein</fullName>
    </submittedName>
</protein>
<evidence type="ECO:0000313" key="1">
    <source>
        <dbReference type="EMBL" id="CAF4283142.1"/>
    </source>
</evidence>
<dbReference type="AlphaFoldDB" id="A0A820GUL5"/>
<feature type="non-terminal residue" evidence="1">
    <location>
        <position position="57"/>
    </location>
</feature>
<dbReference type="Proteomes" id="UP000663866">
    <property type="component" value="Unassembled WGS sequence"/>
</dbReference>
<keyword evidence="2" id="KW-1185">Reference proteome</keyword>